<gene>
    <name evidence="1" type="ORF">EXIGLDRAFT_159691</name>
</gene>
<reference evidence="1 2" key="1">
    <citation type="journal article" date="2016" name="Mol. Biol. Evol.">
        <title>Comparative Genomics of Early-Diverging Mushroom-Forming Fungi Provides Insights into the Origins of Lignocellulose Decay Capabilities.</title>
        <authorList>
            <person name="Nagy L.G."/>
            <person name="Riley R."/>
            <person name="Tritt A."/>
            <person name="Adam C."/>
            <person name="Daum C."/>
            <person name="Floudas D."/>
            <person name="Sun H."/>
            <person name="Yadav J.S."/>
            <person name="Pangilinan J."/>
            <person name="Larsson K.H."/>
            <person name="Matsuura K."/>
            <person name="Barry K."/>
            <person name="Labutti K."/>
            <person name="Kuo R."/>
            <person name="Ohm R.A."/>
            <person name="Bhattacharya S.S."/>
            <person name="Shirouzu T."/>
            <person name="Yoshinaga Y."/>
            <person name="Martin F.M."/>
            <person name="Grigoriev I.V."/>
            <person name="Hibbett D.S."/>
        </authorList>
    </citation>
    <scope>NUCLEOTIDE SEQUENCE [LARGE SCALE GENOMIC DNA]</scope>
    <source>
        <strain evidence="1 2">HHB12029</strain>
    </source>
</reference>
<dbReference type="EMBL" id="KV426082">
    <property type="protein sequence ID" value="KZV89065.1"/>
    <property type="molecule type" value="Genomic_DNA"/>
</dbReference>
<proteinExistence type="predicted"/>
<dbReference type="AlphaFoldDB" id="A0A165FIS7"/>
<organism evidence="1 2">
    <name type="scientific">Exidia glandulosa HHB12029</name>
    <dbReference type="NCBI Taxonomy" id="1314781"/>
    <lineage>
        <taxon>Eukaryota</taxon>
        <taxon>Fungi</taxon>
        <taxon>Dikarya</taxon>
        <taxon>Basidiomycota</taxon>
        <taxon>Agaricomycotina</taxon>
        <taxon>Agaricomycetes</taxon>
        <taxon>Auriculariales</taxon>
        <taxon>Exidiaceae</taxon>
        <taxon>Exidia</taxon>
    </lineage>
</organism>
<dbReference type="Proteomes" id="UP000077266">
    <property type="component" value="Unassembled WGS sequence"/>
</dbReference>
<keyword evidence="2" id="KW-1185">Reference proteome</keyword>
<evidence type="ECO:0000313" key="2">
    <source>
        <dbReference type="Proteomes" id="UP000077266"/>
    </source>
</evidence>
<sequence>MTTPSTLASMTLARMGEYRSNTRLLFDDVMEILLRLETGETVTNEIQTLRDRCLDQLRGLEANADATAVTVAADRSALKATSDILLEVQTAVSHDAQGAGLGAVVRNRFRRQSAAAVAAHVTGRRDEAAAWKARVECVSETYLIEKGVAMQQTMGARTVTDNGVELQLALRRVTATNPKTAAQTREEEMFEGVKRLLGIVELSSEQTAAILASRELVLRAAEVSEREREQHMRTVEAHMAMVRALLTFPVRNIS</sequence>
<protein>
    <submittedName>
        <fullName evidence="1">Uncharacterized protein</fullName>
    </submittedName>
</protein>
<evidence type="ECO:0000313" key="1">
    <source>
        <dbReference type="EMBL" id="KZV89065.1"/>
    </source>
</evidence>
<dbReference type="InParanoid" id="A0A165FIS7"/>
<accession>A0A165FIS7</accession>
<name>A0A165FIS7_EXIGL</name>